<dbReference type="Proteomes" id="UP000013261">
    <property type="component" value="Unassembled WGS sequence"/>
</dbReference>
<dbReference type="EMBL" id="APRL01000012">
    <property type="protein sequence ID" value="ENW93353.1"/>
    <property type="molecule type" value="Genomic_DNA"/>
</dbReference>
<accession>N9LAN7</accession>
<comment type="caution">
    <text evidence="1">The sequence shown here is derived from an EMBL/GenBank/DDBJ whole genome shotgun (WGS) entry which is preliminary data.</text>
</comment>
<protein>
    <submittedName>
        <fullName evidence="1">Uncharacterized protein</fullName>
    </submittedName>
</protein>
<keyword evidence="2" id="KW-1185">Reference proteome</keyword>
<evidence type="ECO:0000313" key="2">
    <source>
        <dbReference type="Proteomes" id="UP000013261"/>
    </source>
</evidence>
<gene>
    <name evidence="1" type="ORF">F904_01477</name>
</gene>
<organism evidence="1 2">
    <name type="scientific">Acinetobacter dispersus</name>
    <dbReference type="NCBI Taxonomy" id="70348"/>
    <lineage>
        <taxon>Bacteria</taxon>
        <taxon>Pseudomonadati</taxon>
        <taxon>Pseudomonadota</taxon>
        <taxon>Gammaproteobacteria</taxon>
        <taxon>Moraxellales</taxon>
        <taxon>Moraxellaceae</taxon>
        <taxon>Acinetobacter</taxon>
    </lineage>
</organism>
<dbReference type="HOGENOM" id="CLU_3354062_0_0_6"/>
<dbReference type="AlphaFoldDB" id="N9LAN7"/>
<reference evidence="1 2" key="1">
    <citation type="submission" date="2013-02" db="EMBL/GenBank/DDBJ databases">
        <title>The Genome Sequence of Acinetobacter sp. ANC 4105.</title>
        <authorList>
            <consortium name="The Broad Institute Genome Sequencing Platform"/>
            <consortium name="The Broad Institute Genome Sequencing Center for Infectious Disease"/>
            <person name="Cerqueira G."/>
            <person name="Feldgarden M."/>
            <person name="Courvalin P."/>
            <person name="Perichon B."/>
            <person name="Grillot-Courvalin C."/>
            <person name="Clermont D."/>
            <person name="Rocha E."/>
            <person name="Yoon E.-J."/>
            <person name="Nemec A."/>
            <person name="Walker B."/>
            <person name="Young S.K."/>
            <person name="Zeng Q."/>
            <person name="Gargeya S."/>
            <person name="Fitzgerald M."/>
            <person name="Haas B."/>
            <person name="Abouelleil A."/>
            <person name="Alvarado L."/>
            <person name="Arachchi H.M."/>
            <person name="Berlin A.M."/>
            <person name="Chapman S.B."/>
            <person name="Dewar J."/>
            <person name="Goldberg J."/>
            <person name="Griggs A."/>
            <person name="Gujja S."/>
            <person name="Hansen M."/>
            <person name="Howarth C."/>
            <person name="Imamovic A."/>
            <person name="Larimer J."/>
            <person name="McCowan C."/>
            <person name="Murphy C."/>
            <person name="Neiman D."/>
            <person name="Pearson M."/>
            <person name="Priest M."/>
            <person name="Roberts A."/>
            <person name="Saif S."/>
            <person name="Shea T."/>
            <person name="Sisk P."/>
            <person name="Sykes S."/>
            <person name="Wortman J."/>
            <person name="Nusbaum C."/>
            <person name="Birren B."/>
        </authorList>
    </citation>
    <scope>NUCLEOTIDE SEQUENCE [LARGE SCALE GENOMIC DNA]</scope>
    <source>
        <strain evidence="1 2">ANC 4105</strain>
    </source>
</reference>
<evidence type="ECO:0000313" key="1">
    <source>
        <dbReference type="EMBL" id="ENW93353.1"/>
    </source>
</evidence>
<sequence length="36" mass="4459">MLTKTKHKIIEDLNKFYMIKRKAHYLRNVPFFISYA</sequence>
<name>N9LAN7_9GAMM</name>
<proteinExistence type="predicted"/>